<organism evidence="2 3">
    <name type="scientific">Kibdelosporangium phytohabitans</name>
    <dbReference type="NCBI Taxonomy" id="860235"/>
    <lineage>
        <taxon>Bacteria</taxon>
        <taxon>Bacillati</taxon>
        <taxon>Actinomycetota</taxon>
        <taxon>Actinomycetes</taxon>
        <taxon>Pseudonocardiales</taxon>
        <taxon>Pseudonocardiaceae</taxon>
        <taxon>Kibdelosporangium</taxon>
    </lineage>
</organism>
<evidence type="ECO:0000313" key="3">
    <source>
        <dbReference type="Proteomes" id="UP000063699"/>
    </source>
</evidence>
<feature type="region of interest" description="Disordered" evidence="1">
    <location>
        <begin position="1"/>
        <end position="56"/>
    </location>
</feature>
<name>A0A0N9HRI0_9PSEU</name>
<dbReference type="STRING" id="860235.AOZ06_11515"/>
<evidence type="ECO:0000313" key="2">
    <source>
        <dbReference type="EMBL" id="ALG07461.1"/>
    </source>
</evidence>
<sequence>MKIRSRWASRTTSRAANSPSTSAGGEGHADAQSVPVQVVDAEQLDGDGTDHRSGRGVVRVGEALGHERGTDPAGPPRGYLLNISVLPYVEHSDTFDLI</sequence>
<gene>
    <name evidence="2" type="ORF">AOZ06_11515</name>
</gene>
<reference evidence="2 3" key="1">
    <citation type="submission" date="2015-07" db="EMBL/GenBank/DDBJ databases">
        <title>Genome sequencing of Kibdelosporangium phytohabitans.</title>
        <authorList>
            <person name="Qin S."/>
            <person name="Xing K."/>
        </authorList>
    </citation>
    <scope>NUCLEOTIDE SEQUENCE [LARGE SCALE GENOMIC DNA]</scope>
    <source>
        <strain evidence="2 3">KLBMP1111</strain>
    </source>
</reference>
<protein>
    <submittedName>
        <fullName evidence="2">Uncharacterized protein</fullName>
    </submittedName>
</protein>
<evidence type="ECO:0000256" key="1">
    <source>
        <dbReference type="SAM" id="MobiDB-lite"/>
    </source>
</evidence>
<feature type="compositionally biased region" description="Low complexity" evidence="1">
    <location>
        <begin position="8"/>
        <end position="23"/>
    </location>
</feature>
<dbReference type="AlphaFoldDB" id="A0A0N9HRI0"/>
<dbReference type="Proteomes" id="UP000063699">
    <property type="component" value="Chromosome"/>
</dbReference>
<proteinExistence type="predicted"/>
<dbReference type="KEGG" id="kphy:AOZ06_11515"/>
<dbReference type="RefSeq" id="WP_054289429.1">
    <property type="nucleotide sequence ID" value="NZ_CP012752.1"/>
</dbReference>
<keyword evidence="3" id="KW-1185">Reference proteome</keyword>
<dbReference type="EMBL" id="CP012752">
    <property type="protein sequence ID" value="ALG07461.1"/>
    <property type="molecule type" value="Genomic_DNA"/>
</dbReference>
<accession>A0A0N9HRI0</accession>